<protein>
    <submittedName>
        <fullName evidence="1">Uncharacterized protein</fullName>
    </submittedName>
</protein>
<evidence type="ECO:0000313" key="1">
    <source>
        <dbReference type="EMBL" id="TDN29237.1"/>
    </source>
</evidence>
<sequence length="127" mass="14633">MKYEHAKKLVDSGKSKLFENWHEIGNISIDEFLAGYKWLSEDPLDEKGRISRDIGLEVTKDAQNKFMLVHNPEQAKIIGIKTYDSNNLKGKMVKLNRTVDPVTGRVEFFHNGKLWNGDLICNIRTEL</sequence>
<dbReference type="AlphaFoldDB" id="A0A4R6CRR7"/>
<evidence type="ECO:0000313" key="2">
    <source>
        <dbReference type="Proteomes" id="UP000295195"/>
    </source>
</evidence>
<name>A0A4R6CRR7_9LACO</name>
<accession>A0A4R6CRR7</accession>
<dbReference type="RefSeq" id="WP_005729791.1">
    <property type="nucleotide sequence ID" value="NZ_JABERQ010000076.1"/>
</dbReference>
<comment type="caution">
    <text evidence="1">The sequence shown here is derived from an EMBL/GenBank/DDBJ whole genome shotgun (WGS) entry which is preliminary data.</text>
</comment>
<proteinExistence type="predicted"/>
<reference evidence="1 2" key="1">
    <citation type="submission" date="2017-06" db="EMBL/GenBank/DDBJ databases">
        <authorList>
            <person name="Swanenburg J."/>
            <person name="Kort R."/>
        </authorList>
    </citation>
    <scope>NUCLEOTIDE SEQUENCE [LARGE SCALE GENOMIC DNA]</scope>
    <source>
        <strain evidence="1 2">RL05</strain>
    </source>
</reference>
<organism evidence="1 2">
    <name type="scientific">Lactobacillus crispatus</name>
    <dbReference type="NCBI Taxonomy" id="47770"/>
    <lineage>
        <taxon>Bacteria</taxon>
        <taxon>Bacillati</taxon>
        <taxon>Bacillota</taxon>
        <taxon>Bacilli</taxon>
        <taxon>Lactobacillales</taxon>
        <taxon>Lactobacillaceae</taxon>
        <taxon>Lactobacillus</taxon>
    </lineage>
</organism>
<gene>
    <name evidence="1" type="ORF">CEE75_11340</name>
</gene>
<dbReference type="EMBL" id="NKLP01000228">
    <property type="protein sequence ID" value="TDN29237.1"/>
    <property type="molecule type" value="Genomic_DNA"/>
</dbReference>
<dbReference type="Proteomes" id="UP000295195">
    <property type="component" value="Unassembled WGS sequence"/>
</dbReference>